<keyword evidence="2" id="KW-1185">Reference proteome</keyword>
<proteinExistence type="predicted"/>
<name>A0ABP3XAH4_9SPHN</name>
<evidence type="ECO:0000313" key="1">
    <source>
        <dbReference type="EMBL" id="GAA0862678.1"/>
    </source>
</evidence>
<accession>A0ABP3XAH4</accession>
<dbReference type="EMBL" id="BAAAFE010000003">
    <property type="protein sequence ID" value="GAA0862678.1"/>
    <property type="molecule type" value="Genomic_DNA"/>
</dbReference>
<sequence>MQIRISYGAQPANSRGWKRTNPGWPDPNDWINRLYDSLEERYSVYQQETDSLLRRNKAAAMLAQVLSSLHELPPFRDGHAHMPLKDLLIFLNDLDRGRAPPWAKPVNFGGTSVTTTAETELRLWANGVVHVLWFTGMSRTDAYKVVASGLSKHGRKGKDGGPVPWRSVQQWCRNLGHPNTTMIGQRIMDWWQVMPCPHGYLVTNCETGQWNFAQCKDAQAIAKQFADDIWELPHLRDRF</sequence>
<reference evidence="2" key="1">
    <citation type="journal article" date="2019" name="Int. J. Syst. Evol. Microbiol.">
        <title>The Global Catalogue of Microorganisms (GCM) 10K type strain sequencing project: providing services to taxonomists for standard genome sequencing and annotation.</title>
        <authorList>
            <consortium name="The Broad Institute Genomics Platform"/>
            <consortium name="The Broad Institute Genome Sequencing Center for Infectious Disease"/>
            <person name="Wu L."/>
            <person name="Ma J."/>
        </authorList>
    </citation>
    <scope>NUCLEOTIDE SEQUENCE [LARGE SCALE GENOMIC DNA]</scope>
    <source>
        <strain evidence="2">JCM 15910</strain>
    </source>
</reference>
<dbReference type="Proteomes" id="UP001500738">
    <property type="component" value="Unassembled WGS sequence"/>
</dbReference>
<evidence type="ECO:0008006" key="3">
    <source>
        <dbReference type="Google" id="ProtNLM"/>
    </source>
</evidence>
<protein>
    <recommendedName>
        <fullName evidence="3">Replication protein</fullName>
    </recommendedName>
</protein>
<comment type="caution">
    <text evidence="1">The sequence shown here is derived from an EMBL/GenBank/DDBJ whole genome shotgun (WGS) entry which is preliminary data.</text>
</comment>
<organism evidence="1 2">
    <name type="scientific">Sphingopyxis soli</name>
    <dbReference type="NCBI Taxonomy" id="592051"/>
    <lineage>
        <taxon>Bacteria</taxon>
        <taxon>Pseudomonadati</taxon>
        <taxon>Pseudomonadota</taxon>
        <taxon>Alphaproteobacteria</taxon>
        <taxon>Sphingomonadales</taxon>
        <taxon>Sphingomonadaceae</taxon>
        <taxon>Sphingopyxis</taxon>
    </lineage>
</organism>
<evidence type="ECO:0000313" key="2">
    <source>
        <dbReference type="Proteomes" id="UP001500738"/>
    </source>
</evidence>
<gene>
    <name evidence="1" type="ORF">GCM10009115_10360</name>
</gene>
<dbReference type="RefSeq" id="WP_343827572.1">
    <property type="nucleotide sequence ID" value="NZ_BAAAFE010000003.1"/>
</dbReference>